<comment type="function">
    <text evidence="12">Putative RNA polymerase II subunit B1 C-terminal domain (CTD) phosphatase involved in RNA polymerase II transcription regulation.</text>
</comment>
<evidence type="ECO:0000256" key="5">
    <source>
        <dbReference type="ARBA" id="ARBA00022801"/>
    </source>
</evidence>
<evidence type="ECO:0000256" key="7">
    <source>
        <dbReference type="ARBA" id="ARBA00022912"/>
    </source>
</evidence>
<organism evidence="14 15">
    <name type="scientific">Caenorhabditis remanei</name>
    <name type="common">Caenorhabditis vulgaris</name>
    <dbReference type="NCBI Taxonomy" id="31234"/>
    <lineage>
        <taxon>Eukaryota</taxon>
        <taxon>Metazoa</taxon>
        <taxon>Ecdysozoa</taxon>
        <taxon>Nematoda</taxon>
        <taxon>Chromadorea</taxon>
        <taxon>Rhabditida</taxon>
        <taxon>Rhabditina</taxon>
        <taxon>Rhabditomorpha</taxon>
        <taxon>Rhabditoidea</taxon>
        <taxon>Rhabditidae</taxon>
        <taxon>Peloderinae</taxon>
        <taxon>Caenorhabditis</taxon>
    </lineage>
</organism>
<comment type="catalytic activity">
    <reaction evidence="9 12">
        <text>O-phospho-L-seryl-[protein] + H2O = L-seryl-[protein] + phosphate</text>
        <dbReference type="Rhea" id="RHEA:20629"/>
        <dbReference type="Rhea" id="RHEA-COMP:9863"/>
        <dbReference type="Rhea" id="RHEA-COMP:11604"/>
        <dbReference type="ChEBI" id="CHEBI:15377"/>
        <dbReference type="ChEBI" id="CHEBI:29999"/>
        <dbReference type="ChEBI" id="CHEBI:43474"/>
        <dbReference type="ChEBI" id="CHEBI:83421"/>
        <dbReference type="EC" id="3.1.3.16"/>
    </reaction>
</comment>
<keyword evidence="5 12" id="KW-0378">Hydrolase</keyword>
<keyword evidence="4 12" id="KW-0863">Zinc-finger</keyword>
<dbReference type="EC" id="3.1.3.16" evidence="12"/>
<dbReference type="GO" id="GO:0005737">
    <property type="term" value="C:cytoplasm"/>
    <property type="evidence" value="ECO:0007669"/>
    <property type="project" value="TreeGrafter"/>
</dbReference>
<evidence type="ECO:0000256" key="1">
    <source>
        <dbReference type="ARBA" id="ARBA00004123"/>
    </source>
</evidence>
<dbReference type="PANTHER" id="PTHR14732">
    <property type="entry name" value="RNA POLYMERASE II SUBUNIT B1 CTD PHOSPHATASE RPAP2-RELATED"/>
    <property type="match status" value="1"/>
</dbReference>
<dbReference type="Pfam" id="PF04181">
    <property type="entry name" value="RPAP2_Rtr1"/>
    <property type="match status" value="1"/>
</dbReference>
<comment type="subcellular location">
    <subcellularLocation>
        <location evidence="1 12">Nucleus</location>
    </subcellularLocation>
</comment>
<dbReference type="GO" id="GO:0008420">
    <property type="term" value="F:RNA polymerase II CTD heptapeptide repeat phosphatase activity"/>
    <property type="evidence" value="ECO:0007669"/>
    <property type="project" value="UniProtKB-UniRule"/>
</dbReference>
<accession>A0A6A5H1Z7</accession>
<protein>
    <recommendedName>
        <fullName evidence="12">RNA polymerase II subunit B1 CTD phosphatase RPAP2 homolog</fullName>
        <ecNumber evidence="12">3.1.3.16</ecNumber>
    </recommendedName>
</protein>
<dbReference type="GO" id="GO:0008270">
    <property type="term" value="F:zinc ion binding"/>
    <property type="evidence" value="ECO:0007669"/>
    <property type="project" value="UniProtKB-KW"/>
</dbReference>
<dbReference type="InterPro" id="IPR038534">
    <property type="entry name" value="Rtr1/RPAP2_sf"/>
</dbReference>
<evidence type="ECO:0000256" key="6">
    <source>
        <dbReference type="ARBA" id="ARBA00022833"/>
    </source>
</evidence>
<name>A0A6A5H1Z7_CAERE</name>
<proteinExistence type="inferred from homology"/>
<dbReference type="GO" id="GO:0005634">
    <property type="term" value="C:nucleus"/>
    <property type="evidence" value="ECO:0007669"/>
    <property type="project" value="UniProtKB-SubCell"/>
</dbReference>
<dbReference type="GeneID" id="9800571"/>
<comment type="caution">
    <text evidence="14">The sequence shown here is derived from an EMBL/GenBank/DDBJ whole genome shotgun (WGS) entry which is preliminary data.</text>
</comment>
<evidence type="ECO:0000256" key="2">
    <source>
        <dbReference type="ARBA" id="ARBA00005676"/>
    </source>
</evidence>
<dbReference type="CTD" id="9800571"/>
<dbReference type="InterPro" id="IPR039693">
    <property type="entry name" value="Rtr1/RPAP2"/>
</dbReference>
<comment type="similarity">
    <text evidence="2 11 12">Belongs to the RPAP2 family.</text>
</comment>
<evidence type="ECO:0000256" key="11">
    <source>
        <dbReference type="PROSITE-ProRule" id="PRU00812"/>
    </source>
</evidence>
<keyword evidence="3 12" id="KW-0479">Metal-binding</keyword>
<evidence type="ECO:0000256" key="8">
    <source>
        <dbReference type="ARBA" id="ARBA00023242"/>
    </source>
</evidence>
<dbReference type="RefSeq" id="XP_003098221.2">
    <property type="nucleotide sequence ID" value="XM_003098173.2"/>
</dbReference>
<comment type="catalytic activity">
    <reaction evidence="10 12">
        <text>O-phospho-L-threonyl-[protein] + H2O = L-threonyl-[protein] + phosphate</text>
        <dbReference type="Rhea" id="RHEA:47004"/>
        <dbReference type="Rhea" id="RHEA-COMP:11060"/>
        <dbReference type="Rhea" id="RHEA-COMP:11605"/>
        <dbReference type="ChEBI" id="CHEBI:15377"/>
        <dbReference type="ChEBI" id="CHEBI:30013"/>
        <dbReference type="ChEBI" id="CHEBI:43474"/>
        <dbReference type="ChEBI" id="CHEBI:61977"/>
        <dbReference type="EC" id="3.1.3.16"/>
    </reaction>
</comment>
<dbReference type="AlphaFoldDB" id="A0A6A5H1Z7"/>
<evidence type="ECO:0000313" key="14">
    <source>
        <dbReference type="EMBL" id="KAF1761041.1"/>
    </source>
</evidence>
<dbReference type="GO" id="GO:0043175">
    <property type="term" value="F:RNA polymerase core enzyme binding"/>
    <property type="evidence" value="ECO:0007669"/>
    <property type="project" value="UniProtKB-UniRule"/>
</dbReference>
<evidence type="ECO:0000259" key="13">
    <source>
        <dbReference type="PROSITE" id="PS51479"/>
    </source>
</evidence>
<dbReference type="InterPro" id="IPR007308">
    <property type="entry name" value="Rtr1/RPAP2_dom"/>
</dbReference>
<evidence type="ECO:0000256" key="4">
    <source>
        <dbReference type="ARBA" id="ARBA00022771"/>
    </source>
</evidence>
<reference evidence="14 15" key="1">
    <citation type="submission" date="2019-12" db="EMBL/GenBank/DDBJ databases">
        <title>Chromosome-level assembly of the Caenorhabditis remanei genome.</title>
        <authorList>
            <person name="Teterina A.A."/>
            <person name="Willis J.H."/>
            <person name="Phillips P.C."/>
        </authorList>
    </citation>
    <scope>NUCLEOTIDE SEQUENCE [LARGE SCALE GENOMIC DNA]</scope>
    <source>
        <strain evidence="14 15">PX506</strain>
        <tissue evidence="14">Whole organism</tissue>
    </source>
</reference>
<dbReference type="EMBL" id="WUAV01000003">
    <property type="protein sequence ID" value="KAF1761041.1"/>
    <property type="molecule type" value="Genomic_DNA"/>
</dbReference>
<feature type="domain" description="RTR1-type" evidence="13">
    <location>
        <begin position="35"/>
        <end position="120"/>
    </location>
</feature>
<dbReference type="PROSITE" id="PS51479">
    <property type="entry name" value="ZF_RTR1"/>
    <property type="match status" value="1"/>
</dbReference>
<evidence type="ECO:0000256" key="12">
    <source>
        <dbReference type="RuleBase" id="RU367080"/>
    </source>
</evidence>
<dbReference type="FunFam" id="1.25.40.820:FF:000009">
    <property type="entry name" value="Putative RNA polymerase II subunit B1 CTD phosphatase rpap-2"/>
    <property type="match status" value="1"/>
</dbReference>
<evidence type="ECO:0000313" key="15">
    <source>
        <dbReference type="Proteomes" id="UP000483820"/>
    </source>
</evidence>
<keyword evidence="7 12" id="KW-0904">Protein phosphatase</keyword>
<sequence>MDSKDQEKEETSFRRKILTIVETLTDITDVSDLQEHLPLLHCDGWDEVIEERFVNKQCGFPACSRDPPKKTRTQMFQIDKKEGKIYEFCKQRSKFCSEKCYQKNLFVRKQLDEHPLWITGMNDVRMNKKYEVPDESFVSPVPEKCEPEEDKEPSIEFVTDSIIAKVQNLKLNEEYEEPKVIDSDEPEKEPYKLTEDDKDFIKSIRKFKTANFGPSPVAKPTQKIVKPKLSEKNQQKENEILAKLREKYGNKNAKQKKPPIMIDAPQFHPKETAEPTETIRTTTVEEKYKWLIDLIKSWFTEETRKLAREGPRSRGGDVEQVLMDFLSGKKIDTEKLVDLPNLDKYNVKEKRLNIFLHSVRHHWADLEARLHLTPTRRDLLSRVATTFHLNAENITGWNKKELNIIVIALFILVCFVDVELGDDYFKKENPSPELSAVSTDLCGIDSYELTGLHDVIKSQCANDYSVYA</sequence>
<dbReference type="PANTHER" id="PTHR14732:SF0">
    <property type="entry name" value="RNA POLYMERASE II SUBUNIT B1 CTD PHOSPHATASE RPAP2-RELATED"/>
    <property type="match status" value="1"/>
</dbReference>
<evidence type="ECO:0000256" key="3">
    <source>
        <dbReference type="ARBA" id="ARBA00022723"/>
    </source>
</evidence>
<dbReference type="Proteomes" id="UP000483820">
    <property type="component" value="Chromosome III"/>
</dbReference>
<dbReference type="Gene3D" id="1.25.40.820">
    <property type="match status" value="1"/>
</dbReference>
<keyword evidence="8 12" id="KW-0539">Nucleus</keyword>
<dbReference type="KEGG" id="crq:GCK72_009295"/>
<gene>
    <name evidence="14" type="ORF">GCK72_009295</name>
</gene>
<evidence type="ECO:0000256" key="9">
    <source>
        <dbReference type="ARBA" id="ARBA00047761"/>
    </source>
</evidence>
<keyword evidence="6 12" id="KW-0862">Zinc</keyword>
<evidence type="ECO:0000256" key="10">
    <source>
        <dbReference type="ARBA" id="ARBA00048336"/>
    </source>
</evidence>